<reference evidence="9 10" key="1">
    <citation type="submission" date="2023-01" db="EMBL/GenBank/DDBJ databases">
        <title>Novel diversity within Roseofilum (Cyanobacteria; Desertifilaceae) from marine benthic mats with descriptions of four novel species.</title>
        <authorList>
            <person name="Wang Y."/>
            <person name="Berthold D.E."/>
            <person name="Hu J."/>
            <person name="Lefler F.W."/>
            <person name="Laughinghouse H.D. IV."/>
        </authorList>
    </citation>
    <scope>NUCLEOTIDE SEQUENCE [LARGE SCALE GENOMIC DNA]</scope>
    <source>
        <strain evidence="9 10">BLCC-M91</strain>
    </source>
</reference>
<proteinExistence type="inferred from homology"/>
<dbReference type="PROSITE" id="PS50928">
    <property type="entry name" value="ABC_TM1"/>
    <property type="match status" value="1"/>
</dbReference>
<name>A0ABT7BG53_9CYAN</name>
<feature type="transmembrane region" description="Helical" evidence="7">
    <location>
        <begin position="20"/>
        <end position="39"/>
    </location>
</feature>
<accession>A0ABT7BG53</accession>
<protein>
    <submittedName>
        <fullName evidence="9">Sugar ABC transporter permease</fullName>
    </submittedName>
</protein>
<organism evidence="9 10">
    <name type="scientific">Roseofilum halophilum BLCC-M91</name>
    <dbReference type="NCBI Taxonomy" id="3022259"/>
    <lineage>
        <taxon>Bacteria</taxon>
        <taxon>Bacillati</taxon>
        <taxon>Cyanobacteriota</taxon>
        <taxon>Cyanophyceae</taxon>
        <taxon>Desertifilales</taxon>
        <taxon>Desertifilaceae</taxon>
        <taxon>Roseofilum</taxon>
        <taxon>Roseofilum halophilum</taxon>
    </lineage>
</organism>
<dbReference type="Pfam" id="PF00528">
    <property type="entry name" value="BPD_transp_1"/>
    <property type="match status" value="1"/>
</dbReference>
<dbReference type="PANTHER" id="PTHR43005:SF1">
    <property type="entry name" value="SPERMIDINE_PUTRESCINE TRANSPORT SYSTEM PERMEASE PROTEIN"/>
    <property type="match status" value="1"/>
</dbReference>
<feature type="domain" description="ABC transmembrane type-1" evidence="8">
    <location>
        <begin position="78"/>
        <end position="295"/>
    </location>
</feature>
<evidence type="ECO:0000259" key="8">
    <source>
        <dbReference type="PROSITE" id="PS50928"/>
    </source>
</evidence>
<comment type="subcellular location">
    <subcellularLocation>
        <location evidence="1 7">Cell membrane</location>
        <topology evidence="1 7">Multi-pass membrane protein</topology>
    </subcellularLocation>
</comment>
<evidence type="ECO:0000256" key="1">
    <source>
        <dbReference type="ARBA" id="ARBA00004651"/>
    </source>
</evidence>
<dbReference type="InterPro" id="IPR000515">
    <property type="entry name" value="MetI-like"/>
</dbReference>
<dbReference type="SUPFAM" id="SSF161098">
    <property type="entry name" value="MetI-like"/>
    <property type="match status" value="1"/>
</dbReference>
<feature type="transmembrane region" description="Helical" evidence="7">
    <location>
        <begin position="83"/>
        <end position="103"/>
    </location>
</feature>
<keyword evidence="2 7" id="KW-0813">Transport</keyword>
<dbReference type="EMBL" id="JAQPOK010000036">
    <property type="protein sequence ID" value="MDJ1178154.1"/>
    <property type="molecule type" value="Genomic_DNA"/>
</dbReference>
<evidence type="ECO:0000313" key="9">
    <source>
        <dbReference type="EMBL" id="MDJ1178154.1"/>
    </source>
</evidence>
<keyword evidence="4 7" id="KW-0812">Transmembrane</keyword>
<feature type="transmembrane region" description="Helical" evidence="7">
    <location>
        <begin position="166"/>
        <end position="190"/>
    </location>
</feature>
<evidence type="ECO:0000313" key="10">
    <source>
        <dbReference type="Proteomes" id="UP001231370"/>
    </source>
</evidence>
<keyword evidence="10" id="KW-1185">Reference proteome</keyword>
<comment type="caution">
    <text evidence="9">The sequence shown here is derived from an EMBL/GenBank/DDBJ whole genome shotgun (WGS) entry which is preliminary data.</text>
</comment>
<evidence type="ECO:0000256" key="7">
    <source>
        <dbReference type="RuleBase" id="RU363032"/>
    </source>
</evidence>
<feature type="transmembrane region" description="Helical" evidence="7">
    <location>
        <begin position="115"/>
        <end position="135"/>
    </location>
</feature>
<comment type="similarity">
    <text evidence="7">Belongs to the binding-protein-dependent transport system permease family.</text>
</comment>
<evidence type="ECO:0000256" key="4">
    <source>
        <dbReference type="ARBA" id="ARBA00022692"/>
    </source>
</evidence>
<feature type="transmembrane region" description="Helical" evidence="7">
    <location>
        <begin position="211"/>
        <end position="233"/>
    </location>
</feature>
<dbReference type="Proteomes" id="UP001231370">
    <property type="component" value="Unassembled WGS sequence"/>
</dbReference>
<dbReference type="PANTHER" id="PTHR43005">
    <property type="entry name" value="BLR7065 PROTEIN"/>
    <property type="match status" value="1"/>
</dbReference>
<keyword evidence="5 7" id="KW-1133">Transmembrane helix</keyword>
<dbReference type="CDD" id="cd06261">
    <property type="entry name" value="TM_PBP2"/>
    <property type="match status" value="1"/>
</dbReference>
<evidence type="ECO:0000256" key="6">
    <source>
        <dbReference type="ARBA" id="ARBA00023136"/>
    </source>
</evidence>
<gene>
    <name evidence="9" type="ORF">PJF56_04685</name>
</gene>
<feature type="transmembrane region" description="Helical" evidence="7">
    <location>
        <begin position="271"/>
        <end position="297"/>
    </location>
</feature>
<evidence type="ECO:0000256" key="3">
    <source>
        <dbReference type="ARBA" id="ARBA00022475"/>
    </source>
</evidence>
<keyword evidence="6 7" id="KW-0472">Membrane</keyword>
<evidence type="ECO:0000256" key="2">
    <source>
        <dbReference type="ARBA" id="ARBA00022448"/>
    </source>
</evidence>
<dbReference type="Gene3D" id="1.10.3720.10">
    <property type="entry name" value="MetI-like"/>
    <property type="match status" value="1"/>
</dbReference>
<sequence>MTVTREMMTPTPRRDQKTGLILIAPALIILGLVFIYPIVRAFWLSLYTENLGTQLEAVFSGFANYQRLWGDGRFWQSLGNTTIFTTVSIILEVALGMAIALILNQAFFGRGFVRTLTLIPWSLPTAVMGLAWAWIFNDQYGVVNDLLTRLGLIETSITWLGDPTRAMIAMIIADVWKTTPFIAIILLAGLQSISADLYEAHAMDGATPWQSFWQITLPLITPQLIIALLFRFAQAFGIFDLVQVMTGGGPAGATETVSIYIYATVRRYLDFGYGAALVVVTFLLLILAVAVAALLLSKFRTPVSGEK</sequence>
<dbReference type="InterPro" id="IPR035906">
    <property type="entry name" value="MetI-like_sf"/>
</dbReference>
<evidence type="ECO:0000256" key="5">
    <source>
        <dbReference type="ARBA" id="ARBA00022989"/>
    </source>
</evidence>
<keyword evidence="3" id="KW-1003">Cell membrane</keyword>